<dbReference type="InterPro" id="IPR044492">
    <property type="entry name" value="P_typ_ATPase_HD_dom"/>
</dbReference>
<dbReference type="Proteomes" id="UP000295718">
    <property type="component" value="Unassembled WGS sequence"/>
</dbReference>
<evidence type="ECO:0000313" key="13">
    <source>
        <dbReference type="EMBL" id="TCL55466.1"/>
    </source>
</evidence>
<evidence type="ECO:0000256" key="7">
    <source>
        <dbReference type="ARBA" id="ARBA00022989"/>
    </source>
</evidence>
<dbReference type="GO" id="GO:0005524">
    <property type="term" value="F:ATP binding"/>
    <property type="evidence" value="ECO:0007669"/>
    <property type="project" value="UniProtKB-UniRule"/>
</dbReference>
<organism evidence="13 14">
    <name type="scientific">Kineothrix alysoides</name>
    <dbReference type="NCBI Taxonomy" id="1469948"/>
    <lineage>
        <taxon>Bacteria</taxon>
        <taxon>Bacillati</taxon>
        <taxon>Bacillota</taxon>
        <taxon>Clostridia</taxon>
        <taxon>Lachnospirales</taxon>
        <taxon>Lachnospiraceae</taxon>
        <taxon>Kineothrix</taxon>
    </lineage>
</organism>
<dbReference type="InterPro" id="IPR051014">
    <property type="entry name" value="Cation_Transport_ATPase_IB"/>
</dbReference>
<dbReference type="NCBIfam" id="TIGR01494">
    <property type="entry name" value="ATPase_P-type"/>
    <property type="match status" value="1"/>
</dbReference>
<comment type="catalytic activity">
    <reaction evidence="10">
        <text>Cd(2+)(in) + ATP + H2O = Cd(2+)(out) + ADP + phosphate + H(+)</text>
        <dbReference type="Rhea" id="RHEA:12132"/>
        <dbReference type="ChEBI" id="CHEBI:15377"/>
        <dbReference type="ChEBI" id="CHEBI:15378"/>
        <dbReference type="ChEBI" id="CHEBI:30616"/>
        <dbReference type="ChEBI" id="CHEBI:43474"/>
        <dbReference type="ChEBI" id="CHEBI:48775"/>
        <dbReference type="ChEBI" id="CHEBI:456216"/>
        <dbReference type="EC" id="7.2.2.21"/>
    </reaction>
</comment>
<dbReference type="PRINTS" id="PR00119">
    <property type="entry name" value="CATATPASE"/>
</dbReference>
<evidence type="ECO:0000256" key="4">
    <source>
        <dbReference type="ARBA" id="ARBA00022692"/>
    </source>
</evidence>
<dbReference type="EMBL" id="SLUO01000015">
    <property type="protein sequence ID" value="TCL55466.1"/>
    <property type="molecule type" value="Genomic_DNA"/>
</dbReference>
<evidence type="ECO:0000256" key="10">
    <source>
        <dbReference type="ARBA" id="ARBA00049338"/>
    </source>
</evidence>
<dbReference type="Gene3D" id="3.40.50.1000">
    <property type="entry name" value="HAD superfamily/HAD-like"/>
    <property type="match status" value="1"/>
</dbReference>
<evidence type="ECO:0000256" key="3">
    <source>
        <dbReference type="ARBA" id="ARBA00022539"/>
    </source>
</evidence>
<keyword evidence="3" id="KW-0104">Cadmium</keyword>
<keyword evidence="14" id="KW-1185">Reference proteome</keyword>
<dbReference type="Pfam" id="PF00122">
    <property type="entry name" value="E1-E2_ATPase"/>
    <property type="match status" value="1"/>
</dbReference>
<dbReference type="EC" id="7.2.2.21" evidence="9"/>
<dbReference type="InterPro" id="IPR036412">
    <property type="entry name" value="HAD-like_sf"/>
</dbReference>
<feature type="domain" description="P-type ATPase A" evidence="12">
    <location>
        <begin position="120"/>
        <end position="219"/>
    </location>
</feature>
<dbReference type="Pfam" id="PF00702">
    <property type="entry name" value="Hydrolase"/>
    <property type="match status" value="1"/>
</dbReference>
<feature type="transmembrane region" description="Helical" evidence="11">
    <location>
        <begin position="12"/>
        <end position="30"/>
    </location>
</feature>
<dbReference type="AlphaFoldDB" id="A0A4R1QNW9"/>
<proteinExistence type="inferred from homology"/>
<dbReference type="InterPro" id="IPR023298">
    <property type="entry name" value="ATPase_P-typ_TM_dom_sf"/>
</dbReference>
<comment type="similarity">
    <text evidence="2 11">Belongs to the cation transport ATPase (P-type) (TC 3.A.3) family. Type IB subfamily.</text>
</comment>
<dbReference type="InterPro" id="IPR059000">
    <property type="entry name" value="ATPase_P-type_domA"/>
</dbReference>
<dbReference type="SUPFAM" id="SSF81665">
    <property type="entry name" value="Calcium ATPase, transmembrane domain M"/>
    <property type="match status" value="1"/>
</dbReference>
<comment type="caution">
    <text evidence="13">The sequence shown here is derived from an EMBL/GenBank/DDBJ whole genome shotgun (WGS) entry which is preliminary data.</text>
</comment>
<keyword evidence="5 11" id="KW-0479">Metal-binding</keyword>
<dbReference type="SFLD" id="SFLDS00003">
    <property type="entry name" value="Haloacid_Dehalogenase"/>
    <property type="match status" value="1"/>
</dbReference>
<sequence length="621" mass="66420">MSKKLKRLLKRIVTGALIYLVAILISNIIPDLNENIELVLFLIAYFVIGGSIVKAAVKNIGHGQIFDENFLMSIATVGAFLIGEYPEAVAVMLFYQVGEWFQSYAVGKSRKSIAELMDIRPDYANVLRGGEAEEVSPEEVAIGETILIKPGERIPLDGVVIKGSSSLDTMALTGESVPRDVAEGEEVISGCVNLSGVLEVKVNKNYGESTVAKILELVENAGSKKSEAEHFITKFARYYTPVVVICAVLLAFIPPLLLGGGFTIWIYRALSFLVISCPCALVISIPLSFFGGLGGASRAGILVKGSNYLEALSDAEIVVMDKTGTLTKGTFAVTKLVPEMGVAEGALLETAAYAESYSNHPISKSLLAAYHKDVDKSLLSEVEEVAGHGVSALLNGSRVYAGNTKWMERQDIQMKEPDEAGTIIHVAREKEYLGYIVIADEIKSDAKLAIEGLKAVGMKHIVMLTGDQKKTAANVAGALGIEEVHAELLPKDKVDQVERLFQSKSEKGRLIFVGDGMNDAPVLARADIGIAMGGLGSDAAIEAADVVIMTDEPSKIVKAIQISKRTLVIVKQNIVFAIGVKILILLLAAVGIATMWAAVFADVGVAVIAILNAMRAMRVKA</sequence>
<dbReference type="PANTHER" id="PTHR48085:SF5">
    <property type="entry name" value="CADMIUM_ZINC-TRANSPORTING ATPASE HMA4-RELATED"/>
    <property type="match status" value="1"/>
</dbReference>
<dbReference type="SFLD" id="SFLDF00027">
    <property type="entry name" value="p-type_atpase"/>
    <property type="match status" value="1"/>
</dbReference>
<keyword evidence="6" id="KW-1278">Translocase</keyword>
<evidence type="ECO:0000256" key="9">
    <source>
        <dbReference type="ARBA" id="ARBA00039103"/>
    </source>
</evidence>
<keyword evidence="11" id="KW-1003">Cell membrane</keyword>
<gene>
    <name evidence="13" type="ORF">EDD76_11599</name>
</gene>
<evidence type="ECO:0000313" key="14">
    <source>
        <dbReference type="Proteomes" id="UP000295718"/>
    </source>
</evidence>
<evidence type="ECO:0000259" key="12">
    <source>
        <dbReference type="Pfam" id="PF00122"/>
    </source>
</evidence>
<feature type="transmembrane region" description="Helical" evidence="11">
    <location>
        <begin position="568"/>
        <end position="589"/>
    </location>
</feature>
<dbReference type="GO" id="GO:0005886">
    <property type="term" value="C:plasma membrane"/>
    <property type="evidence" value="ECO:0007669"/>
    <property type="project" value="UniProtKB-SubCell"/>
</dbReference>
<dbReference type="NCBIfam" id="TIGR01525">
    <property type="entry name" value="ATPase-IB_hvy"/>
    <property type="match status" value="1"/>
</dbReference>
<evidence type="ECO:0000256" key="8">
    <source>
        <dbReference type="ARBA" id="ARBA00023136"/>
    </source>
</evidence>
<dbReference type="RefSeq" id="WP_031392654.1">
    <property type="nucleotide sequence ID" value="NZ_JPNB01000003.1"/>
</dbReference>
<feature type="transmembrane region" description="Helical" evidence="11">
    <location>
        <begin position="264"/>
        <end position="290"/>
    </location>
</feature>
<dbReference type="PROSITE" id="PS00154">
    <property type="entry name" value="ATPASE_E1_E2"/>
    <property type="match status" value="1"/>
</dbReference>
<dbReference type="Gene3D" id="3.40.1110.10">
    <property type="entry name" value="Calcium-transporting ATPase, cytoplasmic domain N"/>
    <property type="match status" value="1"/>
</dbReference>
<dbReference type="SFLD" id="SFLDG00002">
    <property type="entry name" value="C1.7:_P-type_atpase_like"/>
    <property type="match status" value="1"/>
</dbReference>
<dbReference type="InterPro" id="IPR027256">
    <property type="entry name" value="P-typ_ATPase_IB"/>
</dbReference>
<dbReference type="FunFam" id="2.70.150.10:FF:000002">
    <property type="entry name" value="Copper-transporting ATPase 1, putative"/>
    <property type="match status" value="1"/>
</dbReference>
<dbReference type="InterPro" id="IPR023214">
    <property type="entry name" value="HAD_sf"/>
</dbReference>
<evidence type="ECO:0000256" key="11">
    <source>
        <dbReference type="RuleBase" id="RU362081"/>
    </source>
</evidence>
<evidence type="ECO:0000256" key="2">
    <source>
        <dbReference type="ARBA" id="ARBA00006024"/>
    </source>
</evidence>
<dbReference type="STRING" id="1469948.GCA_000732725_04034"/>
<accession>A0A4R1QNW9</accession>
<feature type="transmembrane region" description="Helical" evidence="11">
    <location>
        <begin position="595"/>
        <end position="614"/>
    </location>
</feature>
<dbReference type="GO" id="GO:0046872">
    <property type="term" value="F:metal ion binding"/>
    <property type="evidence" value="ECO:0007669"/>
    <property type="project" value="UniProtKB-KW"/>
</dbReference>
<dbReference type="SUPFAM" id="SSF56784">
    <property type="entry name" value="HAD-like"/>
    <property type="match status" value="1"/>
</dbReference>
<dbReference type="InterPro" id="IPR001757">
    <property type="entry name" value="P_typ_ATPase"/>
</dbReference>
<comment type="subcellular location">
    <subcellularLocation>
        <location evidence="1">Cell membrane</location>
        <topology evidence="1">Multi-pass membrane protein</topology>
    </subcellularLocation>
</comment>
<dbReference type="InterPro" id="IPR023299">
    <property type="entry name" value="ATPase_P-typ_cyto_dom_N"/>
</dbReference>
<dbReference type="PANTHER" id="PTHR48085">
    <property type="entry name" value="CADMIUM/ZINC-TRANSPORTING ATPASE HMA2-RELATED"/>
    <property type="match status" value="1"/>
</dbReference>
<feature type="transmembrane region" description="Helical" evidence="11">
    <location>
        <begin position="238"/>
        <end position="258"/>
    </location>
</feature>
<dbReference type="OrthoDB" id="9813266at2"/>
<evidence type="ECO:0000256" key="5">
    <source>
        <dbReference type="ARBA" id="ARBA00022723"/>
    </source>
</evidence>
<evidence type="ECO:0000256" key="6">
    <source>
        <dbReference type="ARBA" id="ARBA00022967"/>
    </source>
</evidence>
<protein>
    <recommendedName>
        <fullName evidence="9">Cd(2+)-exporting ATPase</fullName>
        <ecNumber evidence="9">7.2.2.21</ecNumber>
    </recommendedName>
</protein>
<feature type="transmembrane region" description="Helical" evidence="11">
    <location>
        <begin position="36"/>
        <end position="57"/>
    </location>
</feature>
<dbReference type="CDD" id="cd07548">
    <property type="entry name" value="P-type_ATPase-Cd_Zn_Co_like"/>
    <property type="match status" value="1"/>
</dbReference>
<dbReference type="InterPro" id="IPR018303">
    <property type="entry name" value="ATPase_P-typ_P_site"/>
</dbReference>
<dbReference type="InterPro" id="IPR008250">
    <property type="entry name" value="ATPase_P-typ_transduc_dom_A_sf"/>
</dbReference>
<dbReference type="PRINTS" id="PR00120">
    <property type="entry name" value="HATPASE"/>
</dbReference>
<name>A0A4R1QNW9_9FIRM</name>
<dbReference type="GO" id="GO:0016887">
    <property type="term" value="F:ATP hydrolysis activity"/>
    <property type="evidence" value="ECO:0007669"/>
    <property type="project" value="InterPro"/>
</dbReference>
<evidence type="ECO:0000256" key="1">
    <source>
        <dbReference type="ARBA" id="ARBA00004651"/>
    </source>
</evidence>
<keyword evidence="11" id="KW-0547">Nucleotide-binding</keyword>
<keyword evidence="8 11" id="KW-0472">Membrane</keyword>
<reference evidence="13 14" key="1">
    <citation type="submission" date="2019-03" db="EMBL/GenBank/DDBJ databases">
        <title>Genomic Encyclopedia of Type Strains, Phase IV (KMG-IV): sequencing the most valuable type-strain genomes for metagenomic binning, comparative biology and taxonomic classification.</title>
        <authorList>
            <person name="Goeker M."/>
        </authorList>
    </citation>
    <scope>NUCLEOTIDE SEQUENCE [LARGE SCALE GENOMIC DNA]</scope>
    <source>
        <strain evidence="13 14">DSM 100556</strain>
    </source>
</reference>
<keyword evidence="7 11" id="KW-1133">Transmembrane helix</keyword>
<dbReference type="Gene3D" id="2.70.150.10">
    <property type="entry name" value="Calcium-transporting ATPase, cytoplasmic transduction domain A"/>
    <property type="match status" value="1"/>
</dbReference>
<dbReference type="GO" id="GO:0008551">
    <property type="term" value="F:P-type cadmium transporter activity"/>
    <property type="evidence" value="ECO:0007669"/>
    <property type="project" value="UniProtKB-EC"/>
</dbReference>
<dbReference type="NCBIfam" id="TIGR01512">
    <property type="entry name" value="ATPase-IB2_Cd"/>
    <property type="match status" value="1"/>
</dbReference>
<keyword evidence="4 11" id="KW-0812">Transmembrane</keyword>
<dbReference type="SUPFAM" id="SSF81653">
    <property type="entry name" value="Calcium ATPase, transduction domain A"/>
    <property type="match status" value="1"/>
</dbReference>
<keyword evidence="11" id="KW-0067">ATP-binding</keyword>